<dbReference type="GO" id="GO:0003700">
    <property type="term" value="F:DNA-binding transcription factor activity"/>
    <property type="evidence" value="ECO:0007669"/>
    <property type="project" value="InterPro"/>
</dbReference>
<evidence type="ECO:0000313" key="6">
    <source>
        <dbReference type="Proteomes" id="UP000664096"/>
    </source>
</evidence>
<reference evidence="5" key="1">
    <citation type="submission" date="2020-12" db="EMBL/GenBank/DDBJ databases">
        <title>Oil enriched cultivation method for isolating marine PHA-producing bacteria.</title>
        <authorList>
            <person name="Zheng W."/>
            <person name="Yu S."/>
            <person name="Huang Y."/>
        </authorList>
    </citation>
    <scope>NUCLEOTIDE SEQUENCE</scope>
    <source>
        <strain evidence="5">SY-2-12</strain>
    </source>
</reference>
<feature type="domain" description="HTH araC/xylS-type" evidence="4">
    <location>
        <begin position="217"/>
        <end position="319"/>
    </location>
</feature>
<dbReference type="SUPFAM" id="SSF46689">
    <property type="entry name" value="Homeodomain-like"/>
    <property type="match status" value="1"/>
</dbReference>
<dbReference type="RefSeq" id="WP_207138575.1">
    <property type="nucleotide sequence ID" value="NZ_JAEKJZ010000001.1"/>
</dbReference>
<organism evidence="5 6">
    <name type="scientific">Roseibium aggregatum</name>
    <dbReference type="NCBI Taxonomy" id="187304"/>
    <lineage>
        <taxon>Bacteria</taxon>
        <taxon>Pseudomonadati</taxon>
        <taxon>Pseudomonadota</taxon>
        <taxon>Alphaproteobacteria</taxon>
        <taxon>Hyphomicrobiales</taxon>
        <taxon>Stappiaceae</taxon>
        <taxon>Roseibium</taxon>
    </lineage>
</organism>
<dbReference type="PROSITE" id="PS01124">
    <property type="entry name" value="HTH_ARAC_FAMILY_2"/>
    <property type="match status" value="1"/>
</dbReference>
<dbReference type="AlphaFoldDB" id="A0A939E9X3"/>
<dbReference type="InterPro" id="IPR018060">
    <property type="entry name" value="HTH_AraC"/>
</dbReference>
<dbReference type="PANTHER" id="PTHR47893:SF1">
    <property type="entry name" value="REGULATORY PROTEIN PCHR"/>
    <property type="match status" value="1"/>
</dbReference>
<evidence type="ECO:0000256" key="1">
    <source>
        <dbReference type="ARBA" id="ARBA00023015"/>
    </source>
</evidence>
<evidence type="ECO:0000256" key="2">
    <source>
        <dbReference type="ARBA" id="ARBA00023125"/>
    </source>
</evidence>
<gene>
    <name evidence="5" type="ORF">JF539_01710</name>
</gene>
<dbReference type="GO" id="GO:0043565">
    <property type="term" value="F:sequence-specific DNA binding"/>
    <property type="evidence" value="ECO:0007669"/>
    <property type="project" value="InterPro"/>
</dbReference>
<name>A0A939E9X3_9HYPH</name>
<accession>A0A939E9X3</accession>
<protein>
    <submittedName>
        <fullName evidence="5">Helix-turn-helix transcriptional regulator</fullName>
    </submittedName>
</protein>
<comment type="caution">
    <text evidence="5">The sequence shown here is derived from an EMBL/GenBank/DDBJ whole genome shotgun (WGS) entry which is preliminary data.</text>
</comment>
<proteinExistence type="predicted"/>
<keyword evidence="2" id="KW-0238">DNA-binding</keyword>
<dbReference type="Pfam" id="PF12833">
    <property type="entry name" value="HTH_18"/>
    <property type="match status" value="1"/>
</dbReference>
<dbReference type="Proteomes" id="UP000664096">
    <property type="component" value="Unassembled WGS sequence"/>
</dbReference>
<evidence type="ECO:0000313" key="5">
    <source>
        <dbReference type="EMBL" id="MBN9669033.1"/>
    </source>
</evidence>
<dbReference type="InterPro" id="IPR018062">
    <property type="entry name" value="HTH_AraC-typ_CS"/>
</dbReference>
<dbReference type="InterPro" id="IPR053142">
    <property type="entry name" value="PchR_regulatory_protein"/>
</dbReference>
<dbReference type="InterPro" id="IPR009057">
    <property type="entry name" value="Homeodomain-like_sf"/>
</dbReference>
<keyword evidence="3" id="KW-0804">Transcription</keyword>
<dbReference type="SMART" id="SM00342">
    <property type="entry name" value="HTH_ARAC"/>
    <property type="match status" value="1"/>
</dbReference>
<dbReference type="PROSITE" id="PS00041">
    <property type="entry name" value="HTH_ARAC_FAMILY_1"/>
    <property type="match status" value="1"/>
</dbReference>
<evidence type="ECO:0000259" key="4">
    <source>
        <dbReference type="PROSITE" id="PS01124"/>
    </source>
</evidence>
<evidence type="ECO:0000256" key="3">
    <source>
        <dbReference type="ARBA" id="ARBA00023163"/>
    </source>
</evidence>
<sequence>MAQSSIDWRVLEDTRKRDAFRLTDIKELTADYGSVALERLVVGPGIVANVSEIKAKRPFQLTTDIREQGDCLCLQSTLAGHYALDVEDGVNARYQAGTSTAHGLPGTVATFSFQANSALRMITYTLSRDELDNRLTGVVPHRFQHLLEDEGLRTGQVRRQNPAALQYLGASLFQEKLTGSLRALQVDGMARVLLAHLLDDPGAENIANTTPVPPRVRNAVHDIRDRIVSDPLNLPDLETLARDTGIDRKTLNQAFKTLFGSTIFGFAKAQRLDSARLSLLDGSRVLKEIAHEAGYAHVSNFVTAYKKRFGTTPGSDTQGAG</sequence>
<dbReference type="PANTHER" id="PTHR47893">
    <property type="entry name" value="REGULATORY PROTEIN PCHR"/>
    <property type="match status" value="1"/>
</dbReference>
<dbReference type="Gene3D" id="1.10.10.60">
    <property type="entry name" value="Homeodomain-like"/>
    <property type="match status" value="1"/>
</dbReference>
<dbReference type="EMBL" id="JAEKJZ010000001">
    <property type="protein sequence ID" value="MBN9669033.1"/>
    <property type="molecule type" value="Genomic_DNA"/>
</dbReference>
<keyword evidence="1" id="KW-0805">Transcription regulation</keyword>